<accession>A0A6C0ITS7</accession>
<name>A0A6C0ITS7_9ZZZZ</name>
<feature type="transmembrane region" description="Helical" evidence="1">
    <location>
        <begin position="6"/>
        <end position="26"/>
    </location>
</feature>
<keyword evidence="1" id="KW-0812">Transmembrane</keyword>
<sequence>MDRALSTAIIGAIVNIILSTIIPCLLKKHDMKKGSFLTEVKLVFMVHRHILITSSVITAIAIYLAVKMEPEVVSSLPPGLINFLNSPM</sequence>
<organism evidence="2">
    <name type="scientific">viral metagenome</name>
    <dbReference type="NCBI Taxonomy" id="1070528"/>
    <lineage>
        <taxon>unclassified sequences</taxon>
        <taxon>metagenomes</taxon>
        <taxon>organismal metagenomes</taxon>
    </lineage>
</organism>
<feature type="transmembrane region" description="Helical" evidence="1">
    <location>
        <begin position="46"/>
        <end position="66"/>
    </location>
</feature>
<reference evidence="2" key="1">
    <citation type="journal article" date="2020" name="Nature">
        <title>Giant virus diversity and host interactions through global metagenomics.</title>
        <authorList>
            <person name="Schulz F."/>
            <person name="Roux S."/>
            <person name="Paez-Espino D."/>
            <person name="Jungbluth S."/>
            <person name="Walsh D.A."/>
            <person name="Denef V.J."/>
            <person name="McMahon K.D."/>
            <person name="Konstantinidis K.T."/>
            <person name="Eloe-Fadrosh E.A."/>
            <person name="Kyrpides N.C."/>
            <person name="Woyke T."/>
        </authorList>
    </citation>
    <scope>NUCLEOTIDE SEQUENCE</scope>
    <source>
        <strain evidence="2">GVMAG-M-3300024302-11</strain>
    </source>
</reference>
<evidence type="ECO:0000313" key="2">
    <source>
        <dbReference type="EMBL" id="QHT96654.1"/>
    </source>
</evidence>
<protein>
    <submittedName>
        <fullName evidence="2">Uncharacterized protein</fullName>
    </submittedName>
</protein>
<dbReference type="EMBL" id="MN740262">
    <property type="protein sequence ID" value="QHT96654.1"/>
    <property type="molecule type" value="Genomic_DNA"/>
</dbReference>
<keyword evidence="1" id="KW-0472">Membrane</keyword>
<evidence type="ECO:0000256" key="1">
    <source>
        <dbReference type="SAM" id="Phobius"/>
    </source>
</evidence>
<keyword evidence="1" id="KW-1133">Transmembrane helix</keyword>
<proteinExistence type="predicted"/>
<dbReference type="AlphaFoldDB" id="A0A6C0ITS7"/>